<gene>
    <name evidence="2" type="ORF">GL286_04220</name>
</gene>
<reference evidence="2 3" key="1">
    <citation type="submission" date="2019-11" db="EMBL/GenBank/DDBJ databases">
        <authorList>
            <person name="Dong K."/>
        </authorList>
    </citation>
    <scope>NUCLEOTIDE SEQUENCE [LARGE SCALE GENOMIC DNA]</scope>
    <source>
        <strain evidence="2 3">NBRC 111993</strain>
    </source>
</reference>
<organism evidence="2 3">
    <name type="scientific">Paracoccus aestuariivivens</name>
    <dbReference type="NCBI Taxonomy" id="1820333"/>
    <lineage>
        <taxon>Bacteria</taxon>
        <taxon>Pseudomonadati</taxon>
        <taxon>Pseudomonadota</taxon>
        <taxon>Alphaproteobacteria</taxon>
        <taxon>Rhodobacterales</taxon>
        <taxon>Paracoccaceae</taxon>
        <taxon>Paracoccus</taxon>
    </lineage>
</organism>
<feature type="domain" description="Amidase" evidence="1">
    <location>
        <begin position="37"/>
        <end position="465"/>
    </location>
</feature>
<proteinExistence type="predicted"/>
<dbReference type="Proteomes" id="UP000478183">
    <property type="component" value="Unassembled WGS sequence"/>
</dbReference>
<dbReference type="EMBL" id="WMIE01000001">
    <property type="protein sequence ID" value="MTH76931.1"/>
    <property type="molecule type" value="Genomic_DNA"/>
</dbReference>
<keyword evidence="3" id="KW-1185">Reference proteome</keyword>
<dbReference type="InterPro" id="IPR000120">
    <property type="entry name" value="Amidase"/>
</dbReference>
<protein>
    <submittedName>
        <fullName evidence="2">Amidase</fullName>
    </submittedName>
</protein>
<dbReference type="PANTHER" id="PTHR11895">
    <property type="entry name" value="TRANSAMIDASE"/>
    <property type="match status" value="1"/>
</dbReference>
<dbReference type="PANTHER" id="PTHR11895:SF151">
    <property type="entry name" value="GLUTAMYL-TRNA(GLN) AMIDOTRANSFERASE SUBUNIT A"/>
    <property type="match status" value="1"/>
</dbReference>
<dbReference type="Gene3D" id="3.90.1300.10">
    <property type="entry name" value="Amidase signature (AS) domain"/>
    <property type="match status" value="1"/>
</dbReference>
<dbReference type="GO" id="GO:0003824">
    <property type="term" value="F:catalytic activity"/>
    <property type="evidence" value="ECO:0007669"/>
    <property type="project" value="InterPro"/>
</dbReference>
<evidence type="ECO:0000313" key="2">
    <source>
        <dbReference type="EMBL" id="MTH76931.1"/>
    </source>
</evidence>
<evidence type="ECO:0000313" key="3">
    <source>
        <dbReference type="Proteomes" id="UP000478183"/>
    </source>
</evidence>
<dbReference type="SUPFAM" id="SSF75304">
    <property type="entry name" value="Amidase signature (AS) enzymes"/>
    <property type="match status" value="1"/>
</dbReference>
<dbReference type="InterPro" id="IPR023631">
    <property type="entry name" value="Amidase_dom"/>
</dbReference>
<name>A0A6L6JAE6_9RHOB</name>
<dbReference type="InterPro" id="IPR036928">
    <property type="entry name" value="AS_sf"/>
</dbReference>
<accession>A0A6L6JAE6</accession>
<dbReference type="AlphaFoldDB" id="A0A6L6JAE6"/>
<dbReference type="OrthoDB" id="9777859at2"/>
<dbReference type="RefSeq" id="WP_155094258.1">
    <property type="nucleotide sequence ID" value="NZ_WMIE01000001.1"/>
</dbReference>
<sequence length="484" mass="49018">MSQSQAKEAEAAATPRQSAGELLAEIASGRITAVAAVQQALDAITGWSELNALAHSNAVAALARAAKVDAGEVSGPLAGLPIVVKDNIQVAGLPAAAATPGLQDAIAKSDAPVLAKLVEAGAIVVATTNMHELAFGISGYNPTYQAGSEVGVRNPYDLTRFAAGSSSGTGAFVGAGAVAAGLGTDTGGSVRLPAAINGVSGLRPTLGRYPGQGLVPISRTRDTAGVLAASVSDIELMDRVITGDAEVQPVSLQGLKLGLGAEFLAGLDADVQAVWDQVKAQLEAAGVEFVTVDVAEIFDLNHQVSFPVCFGEAGDHLRDYLAAYVPGKTIEDVVAAMASPDVRATYESFVLPGKLPTPDGQLVDIAPIYRHAIEVARPALIAAYVKLFAESGVEAVIFPTTPLVATTQGPEASAPEVFGSFIRNADPSSNAGIPGLSLAAGLGPVTGLPVGIELDGPEGSDRRLLAIGMAIESLLGRTSLPEAA</sequence>
<dbReference type="Pfam" id="PF01425">
    <property type="entry name" value="Amidase"/>
    <property type="match status" value="1"/>
</dbReference>
<evidence type="ECO:0000259" key="1">
    <source>
        <dbReference type="Pfam" id="PF01425"/>
    </source>
</evidence>
<comment type="caution">
    <text evidence="2">The sequence shown here is derived from an EMBL/GenBank/DDBJ whole genome shotgun (WGS) entry which is preliminary data.</text>
</comment>